<feature type="compositionally biased region" description="Polar residues" evidence="1">
    <location>
        <begin position="38"/>
        <end position="95"/>
    </location>
</feature>
<feature type="compositionally biased region" description="Polar residues" evidence="1">
    <location>
        <begin position="111"/>
        <end position="136"/>
    </location>
</feature>
<organism evidence="2 3">
    <name type="scientific">Moniliophthora roreri (strain MCA 2997)</name>
    <name type="common">Cocoa frosty pod rot fungus</name>
    <name type="synonym">Crinipellis roreri</name>
    <dbReference type="NCBI Taxonomy" id="1381753"/>
    <lineage>
        <taxon>Eukaryota</taxon>
        <taxon>Fungi</taxon>
        <taxon>Dikarya</taxon>
        <taxon>Basidiomycota</taxon>
        <taxon>Agaricomycotina</taxon>
        <taxon>Agaricomycetes</taxon>
        <taxon>Agaricomycetidae</taxon>
        <taxon>Agaricales</taxon>
        <taxon>Marasmiineae</taxon>
        <taxon>Marasmiaceae</taxon>
        <taxon>Moniliophthora</taxon>
    </lineage>
</organism>
<evidence type="ECO:0000256" key="1">
    <source>
        <dbReference type="SAM" id="MobiDB-lite"/>
    </source>
</evidence>
<feature type="region of interest" description="Disordered" evidence="1">
    <location>
        <begin position="203"/>
        <end position="230"/>
    </location>
</feature>
<keyword evidence="3" id="KW-1185">Reference proteome</keyword>
<proteinExistence type="predicted"/>
<name>V2WZ33_MONRO</name>
<feature type="compositionally biased region" description="Basic and acidic residues" evidence="1">
    <location>
        <begin position="7"/>
        <end position="21"/>
    </location>
</feature>
<reference evidence="2 3" key="1">
    <citation type="journal article" date="2014" name="BMC Genomics">
        <title>Genome and secretome analysis of the hemibiotrophic fungal pathogen, Moniliophthora roreri, which causes frosty pod rot disease of cacao: mechanisms of the biotrophic and necrotrophic phases.</title>
        <authorList>
            <person name="Meinhardt L.W."/>
            <person name="Costa G.G.L."/>
            <person name="Thomazella D.P.T."/>
            <person name="Teixeira P.J.P.L."/>
            <person name="Carazzolle M.F."/>
            <person name="Schuster S.C."/>
            <person name="Carlson J.E."/>
            <person name="Guiltinan M.J."/>
            <person name="Mieczkowski P."/>
            <person name="Farmer A."/>
            <person name="Ramaraj T."/>
            <person name="Crozier J."/>
            <person name="Davis R.E."/>
            <person name="Shao J."/>
            <person name="Melnick R.L."/>
            <person name="Pereira G.A.G."/>
            <person name="Bailey B.A."/>
        </authorList>
    </citation>
    <scope>NUCLEOTIDE SEQUENCE [LARGE SCALE GENOMIC DNA]</scope>
    <source>
        <strain evidence="2 3">MCA 2997</strain>
    </source>
</reference>
<feature type="compositionally biased region" description="Acidic residues" evidence="1">
    <location>
        <begin position="476"/>
        <end position="494"/>
    </location>
</feature>
<dbReference type="AlphaFoldDB" id="V2WZ33"/>
<dbReference type="Proteomes" id="UP000017559">
    <property type="component" value="Unassembled WGS sequence"/>
</dbReference>
<protein>
    <submittedName>
        <fullName evidence="2">Uncharacterized protein</fullName>
    </submittedName>
</protein>
<dbReference type="KEGG" id="mrr:Moror_3466"/>
<evidence type="ECO:0000313" key="2">
    <source>
        <dbReference type="EMBL" id="ESK86842.1"/>
    </source>
</evidence>
<dbReference type="EMBL" id="AWSO01000876">
    <property type="protein sequence ID" value="ESK86842.1"/>
    <property type="molecule type" value="Genomic_DNA"/>
</dbReference>
<dbReference type="HOGENOM" id="CLU_520827_0_0_1"/>
<dbReference type="OrthoDB" id="3220614at2759"/>
<gene>
    <name evidence="2" type="ORF">Moror_3466</name>
</gene>
<feature type="compositionally biased region" description="Basic residues" evidence="1">
    <location>
        <begin position="203"/>
        <end position="222"/>
    </location>
</feature>
<feature type="compositionally biased region" description="Acidic residues" evidence="1">
    <location>
        <begin position="505"/>
        <end position="523"/>
    </location>
</feature>
<evidence type="ECO:0000313" key="3">
    <source>
        <dbReference type="Proteomes" id="UP000017559"/>
    </source>
</evidence>
<feature type="region of interest" description="Disordered" evidence="1">
    <location>
        <begin position="1"/>
        <end position="159"/>
    </location>
</feature>
<comment type="caution">
    <text evidence="2">The sequence shown here is derived from an EMBL/GenBank/DDBJ whole genome shotgun (WGS) entry which is preliminary data.</text>
</comment>
<dbReference type="InterPro" id="IPR046521">
    <property type="entry name" value="DUF6698"/>
</dbReference>
<dbReference type="Pfam" id="PF20414">
    <property type="entry name" value="DUF6698"/>
    <property type="match status" value="1"/>
</dbReference>
<feature type="compositionally biased region" description="Pro residues" evidence="1">
    <location>
        <begin position="143"/>
        <end position="156"/>
    </location>
</feature>
<feature type="region of interest" description="Disordered" evidence="1">
    <location>
        <begin position="476"/>
        <end position="523"/>
    </location>
</feature>
<sequence length="523" mass="59151">MPSQCRNQRDNDNMIEDREGTGTDTNQHVLKSKDIQKPINNTKSNTASKPQKPINNTKSNTASKPQNHLQKSNANMKSSTSTNSQKPIKSMQLSKKSADETSKPVKLNKPIPTSTNSTQNTIVNKSQPTKNANNGSYHKDLLPSPPSVQEPCPPSPSIRESIKIGDLEVNIDLDPHISSDDCDKCDEVVKALFQVFNPCKRKSKPRKAKHNGGCKSRRKGVRNRATANNEVDYEGKSKDDVYYDQDNRDKILEDVWWITCGFEQVVRPFHNIHVTVEIGMAWIGLWLLLIEHDLKGVDEEEDSEFTRLFLLMIYRNPFCAVLLKYLNEKGDTEGFENMITFLSQHSPSAHIGDCSQLKHNIEKYTVTPELITYIATLARFSMSQVESWQQDDSEFDLDIFYQNIIEIIYCGDHVWCKELLEEWNLNIFGSKTGRNEQPVVPKQPKPASGMESLHKAQWMAKLLPFFQQAARLGMDGNDEEDDIDAGSFGDDDGKEWDFNCSFGNNDEEMGGFEGGSGDDNDNE</sequence>
<accession>V2WZ33</accession>